<dbReference type="Proteomes" id="UP000887226">
    <property type="component" value="Unassembled WGS sequence"/>
</dbReference>
<dbReference type="AlphaFoldDB" id="A0A9P7Z4I1"/>
<dbReference type="OrthoDB" id="3505248at2759"/>
<protein>
    <submittedName>
        <fullName evidence="1">Uncharacterized protein</fullName>
    </submittedName>
</protein>
<proteinExistence type="predicted"/>
<evidence type="ECO:0000313" key="2">
    <source>
        <dbReference type="Proteomes" id="UP000887226"/>
    </source>
</evidence>
<accession>A0A9P7Z4I1</accession>
<keyword evidence="2" id="KW-1185">Reference proteome</keyword>
<evidence type="ECO:0000313" key="1">
    <source>
        <dbReference type="EMBL" id="KAG9245229.1"/>
    </source>
</evidence>
<organism evidence="1 2">
    <name type="scientific">Calycina marina</name>
    <dbReference type="NCBI Taxonomy" id="1763456"/>
    <lineage>
        <taxon>Eukaryota</taxon>
        <taxon>Fungi</taxon>
        <taxon>Dikarya</taxon>
        <taxon>Ascomycota</taxon>
        <taxon>Pezizomycotina</taxon>
        <taxon>Leotiomycetes</taxon>
        <taxon>Helotiales</taxon>
        <taxon>Pezizellaceae</taxon>
        <taxon>Calycina</taxon>
    </lineage>
</organism>
<name>A0A9P7Z4I1_9HELO</name>
<comment type="caution">
    <text evidence="1">The sequence shown here is derived from an EMBL/GenBank/DDBJ whole genome shotgun (WGS) entry which is preliminary data.</text>
</comment>
<sequence>MLIRLTATKNAAPIKALKFAGELKRNSYMGLEYIGGPDDTTSCYDSKQCDDDPLESIRLYIPVVISLCPTLEKLVLNVSEDPIAFTILQTARTLAPSSCWVVLSLLGF</sequence>
<gene>
    <name evidence="1" type="ORF">BJ878DRAFT_30459</name>
</gene>
<dbReference type="EMBL" id="MU253858">
    <property type="protein sequence ID" value="KAG9245229.1"/>
    <property type="molecule type" value="Genomic_DNA"/>
</dbReference>
<reference evidence="1" key="1">
    <citation type="journal article" date="2021" name="IMA Fungus">
        <title>Genomic characterization of three marine fungi, including Emericellopsis atlantica sp. nov. with signatures of a generalist lifestyle and marine biomass degradation.</title>
        <authorList>
            <person name="Hagestad O.C."/>
            <person name="Hou L."/>
            <person name="Andersen J.H."/>
            <person name="Hansen E.H."/>
            <person name="Altermark B."/>
            <person name="Li C."/>
            <person name="Kuhnert E."/>
            <person name="Cox R.J."/>
            <person name="Crous P.W."/>
            <person name="Spatafora J.W."/>
            <person name="Lail K."/>
            <person name="Amirebrahimi M."/>
            <person name="Lipzen A."/>
            <person name="Pangilinan J."/>
            <person name="Andreopoulos W."/>
            <person name="Hayes R.D."/>
            <person name="Ng V."/>
            <person name="Grigoriev I.V."/>
            <person name="Jackson S.A."/>
            <person name="Sutton T.D.S."/>
            <person name="Dobson A.D.W."/>
            <person name="Rama T."/>
        </authorList>
    </citation>
    <scope>NUCLEOTIDE SEQUENCE</scope>
    <source>
        <strain evidence="1">TRa3180A</strain>
    </source>
</reference>